<accession>A0A4Z0BGJ2</accession>
<dbReference type="AlphaFoldDB" id="A0A4Z0BGJ2"/>
<sequence>MYPMKNTRGALAAALRLVLLLAGLLLAPQAFAQQCISNGATNVSFGVLSPDRASDSQGTVNLTCQSGFNPGYVRYCVYIGLGSPAGIAPRRMENWFASIAFDLYSDPARTKLIGPPPSGGGFPVYTGTLPVAGGYALSAVNIPIYGRVPSGQSWPDLSGTWTVQHLVFDAQVVWAFDDTKFPDTCTGGIKSSTEQFFWGSYGDINTACRITDATDLDFGVVASLASDTPGASTITVRCPAGTPWTLALSAGGNAILGNRRMKSAAGKYVSYELYKDSGHGQKWGSVAADMVNGTGAGEKSPTVLRVYGLVPAQSSVPGSYSDLITVTLTY</sequence>
<evidence type="ECO:0000259" key="2">
    <source>
        <dbReference type="Pfam" id="PF05229"/>
    </source>
</evidence>
<dbReference type="RefSeq" id="WP_135251443.1">
    <property type="nucleotide sequence ID" value="NZ_SMLK01000009.1"/>
</dbReference>
<dbReference type="EMBL" id="SMLK01000009">
    <property type="protein sequence ID" value="TFY97028.1"/>
    <property type="molecule type" value="Genomic_DNA"/>
</dbReference>
<dbReference type="OrthoDB" id="5382609at2"/>
<keyword evidence="4" id="KW-1185">Reference proteome</keyword>
<feature type="domain" description="Spore coat protein U/FanG" evidence="2">
    <location>
        <begin position="27"/>
        <end position="155"/>
    </location>
</feature>
<dbReference type="InterPro" id="IPR007893">
    <property type="entry name" value="Spore_coat_U/FanG"/>
</dbReference>
<feature type="signal peptide" evidence="1">
    <location>
        <begin position="1"/>
        <end position="32"/>
    </location>
</feature>
<dbReference type="SMART" id="SM00972">
    <property type="entry name" value="SCPU"/>
    <property type="match status" value="2"/>
</dbReference>
<protein>
    <submittedName>
        <fullName evidence="3">Spore coat U domain-containing protein</fullName>
    </submittedName>
</protein>
<dbReference type="Pfam" id="PF05229">
    <property type="entry name" value="SCPU"/>
    <property type="match status" value="2"/>
</dbReference>
<dbReference type="PANTHER" id="PTHR37089:SF4">
    <property type="entry name" value="EXPORTED PROTEIN"/>
    <property type="match status" value="1"/>
</dbReference>
<keyword evidence="1" id="KW-0732">Signal</keyword>
<feature type="domain" description="Spore coat protein U/FanG" evidence="2">
    <location>
        <begin position="205"/>
        <end position="327"/>
    </location>
</feature>
<dbReference type="InterPro" id="IPR053167">
    <property type="entry name" value="Spore_coat_component"/>
</dbReference>
<evidence type="ECO:0000313" key="4">
    <source>
        <dbReference type="Proteomes" id="UP000297839"/>
    </source>
</evidence>
<proteinExistence type="predicted"/>
<comment type="caution">
    <text evidence="3">The sequence shown here is derived from an EMBL/GenBank/DDBJ whole genome shotgun (WGS) entry which is preliminary data.</text>
</comment>
<name>A0A4Z0BGJ2_9BURK</name>
<reference evidence="3 4" key="1">
    <citation type="submission" date="2019-03" db="EMBL/GenBank/DDBJ databases">
        <title>Ramlibacter sp. 18x22-1, whole genome shotgun sequence.</title>
        <authorList>
            <person name="Zhang X."/>
            <person name="Feng G."/>
            <person name="Zhu H."/>
        </authorList>
    </citation>
    <scope>NUCLEOTIDE SEQUENCE [LARGE SCALE GENOMIC DNA]</scope>
    <source>
        <strain evidence="3 4">18x22-1</strain>
    </source>
</reference>
<dbReference type="PANTHER" id="PTHR37089">
    <property type="entry name" value="PROTEIN U-RELATED"/>
    <property type="match status" value="1"/>
</dbReference>
<organism evidence="3 4">
    <name type="scientific">Ramlibacter humi</name>
    <dbReference type="NCBI Taxonomy" id="2530451"/>
    <lineage>
        <taxon>Bacteria</taxon>
        <taxon>Pseudomonadati</taxon>
        <taxon>Pseudomonadota</taxon>
        <taxon>Betaproteobacteria</taxon>
        <taxon>Burkholderiales</taxon>
        <taxon>Comamonadaceae</taxon>
        <taxon>Ramlibacter</taxon>
    </lineage>
</organism>
<feature type="chain" id="PRO_5021360000" evidence="1">
    <location>
        <begin position="33"/>
        <end position="330"/>
    </location>
</feature>
<gene>
    <name evidence="3" type="ORF">EZ216_19380</name>
</gene>
<evidence type="ECO:0000256" key="1">
    <source>
        <dbReference type="SAM" id="SignalP"/>
    </source>
</evidence>
<evidence type="ECO:0000313" key="3">
    <source>
        <dbReference type="EMBL" id="TFY97028.1"/>
    </source>
</evidence>
<dbReference type="Proteomes" id="UP000297839">
    <property type="component" value="Unassembled WGS sequence"/>
</dbReference>